<dbReference type="PROSITE" id="PS51194">
    <property type="entry name" value="HELICASE_CTER"/>
    <property type="match status" value="1"/>
</dbReference>
<evidence type="ECO:0000256" key="13">
    <source>
        <dbReference type="HAMAP-Rule" id="MF_01382"/>
    </source>
</evidence>
<dbReference type="Pfam" id="PF01043">
    <property type="entry name" value="SecA_PP_bind"/>
    <property type="match status" value="1"/>
</dbReference>
<dbReference type="InterPro" id="IPR001650">
    <property type="entry name" value="Helicase_C-like"/>
</dbReference>
<dbReference type="InterPro" id="IPR036266">
    <property type="entry name" value="SecA_Wing/Scaffold_sf"/>
</dbReference>
<evidence type="ECO:0000256" key="3">
    <source>
        <dbReference type="ARBA" id="ARBA00022448"/>
    </source>
</evidence>
<comment type="caution">
    <text evidence="17">The sequence shown here is derived from an EMBL/GenBank/DDBJ whole genome shotgun (WGS) entry which is preliminary data.</text>
</comment>
<dbReference type="Gene3D" id="3.40.50.300">
    <property type="entry name" value="P-loop containing nucleotide triphosphate hydrolases"/>
    <property type="match status" value="3"/>
</dbReference>
<keyword evidence="8 13" id="KW-0067">ATP-binding</keyword>
<dbReference type="EC" id="7.4.2.8" evidence="13"/>
<dbReference type="InterPro" id="IPR020937">
    <property type="entry name" value="SecA_CS"/>
</dbReference>
<evidence type="ECO:0000256" key="8">
    <source>
        <dbReference type="ARBA" id="ARBA00022840"/>
    </source>
</evidence>
<dbReference type="CDD" id="cd17928">
    <property type="entry name" value="DEXDc_SecA"/>
    <property type="match status" value="1"/>
</dbReference>
<sequence>MKAKNKENKFDLLLKKWDGDRTCYDLTPYHAILKRIKQEGILLSDKPESELVDMAKNIKKMICNNPDLDNHLSQVYALVEEIIKRKLKIFPYDVQLIGAIALHEGNIIEMQTGEGKTLTAVFAAILNALTGKGVHVLTFNDYLAKRDADWMRTVYGCFDLTVSHVDGNMSQKQKKDAYSADITYATAKEVGFDYLRSNMAYSNDEMVLEGFNYAIVDEADALMIDEARNPLVLAGDMEKAYMDPYEIAKFVENFKMNRDYRLNEYQTDLYLTEIGIEKVERQFDLSNLFEEGNQSLHASINLALQASVLLNRDIDYVVKENSIKLVDELTGRIVEDRKWQNGLHTAVEAKEGLPIQTEGTVLSSISIQHLMRLYPKLSGMTGTARDATEEFDNFYDLGVVVVPPNRPFCRIDFEDAVFADKAGKYNAIVEEIKKVHSSGRPILIGTLSIKESEQLQKELQKHQLYCELLNAKNDAYEAQLISKAGKLGAITISTNMAGRGTDILLGGGDPAERLKVVALGGLHIVGTNRHESIRIDQQLRGRAGRQGDPGSSRFIISLEDDLMIKYKLRELLPKKYRQTGGRGRLEHPVYARTIAQAQRIIAAQMFEIRKTLLHYSTFVEQQRKFTLAKRKGIFLGTEEKRECILNLWDLFWTNHLNFTIQLRSGIYWERVGGNDPLRVFFQKADQQFCEKVKETEAKILILKSNKVPPPIKRPSSTWTYIVNDNPFQNKIGIFLSSSGNIGFQIDLLVGPVMFLTKLVKRFIKRWFGQKQ</sequence>
<dbReference type="Proteomes" id="UP001597361">
    <property type="component" value="Unassembled WGS sequence"/>
</dbReference>
<evidence type="ECO:0000256" key="1">
    <source>
        <dbReference type="ARBA" id="ARBA00004170"/>
    </source>
</evidence>
<dbReference type="InterPro" id="IPR014018">
    <property type="entry name" value="SecA_motor_DEAD"/>
</dbReference>
<dbReference type="InterPro" id="IPR011116">
    <property type="entry name" value="SecA_Wing/Scaffold"/>
</dbReference>
<evidence type="ECO:0000313" key="18">
    <source>
        <dbReference type="Proteomes" id="UP001597361"/>
    </source>
</evidence>
<comment type="subcellular location">
    <subcellularLocation>
        <location evidence="13">Cell membrane</location>
        <topology evidence="13">Peripheral membrane protein</topology>
        <orientation evidence="13">Cytoplasmic side</orientation>
    </subcellularLocation>
    <subcellularLocation>
        <location evidence="13">Cytoplasm</location>
    </subcellularLocation>
    <subcellularLocation>
        <location evidence="1">Membrane</location>
        <topology evidence="1">Peripheral membrane protein</topology>
    </subcellularLocation>
    <text evidence="13">Distribution is 50-50.</text>
</comment>
<dbReference type="Gene3D" id="3.90.1440.10">
    <property type="entry name" value="SecA, preprotein cross-linking domain"/>
    <property type="match status" value="1"/>
</dbReference>
<dbReference type="CDD" id="cd18803">
    <property type="entry name" value="SF2_C_secA"/>
    <property type="match status" value="1"/>
</dbReference>
<dbReference type="SUPFAM" id="SSF81886">
    <property type="entry name" value="Helical scaffold and wing domains of SecA"/>
    <property type="match status" value="1"/>
</dbReference>
<evidence type="ECO:0000256" key="9">
    <source>
        <dbReference type="ARBA" id="ARBA00022927"/>
    </source>
</evidence>
<dbReference type="InterPro" id="IPR000185">
    <property type="entry name" value="SecA"/>
</dbReference>
<keyword evidence="3 13" id="KW-0813">Transport</keyword>
<dbReference type="Pfam" id="PF07517">
    <property type="entry name" value="SecA_DEAD"/>
    <property type="match status" value="1"/>
</dbReference>
<dbReference type="Pfam" id="PF21090">
    <property type="entry name" value="P-loop_SecA"/>
    <property type="match status" value="2"/>
</dbReference>
<keyword evidence="18" id="KW-1185">Reference proteome</keyword>
<dbReference type="PRINTS" id="PR00906">
    <property type="entry name" value="SECA"/>
</dbReference>
<dbReference type="PANTHER" id="PTHR30612">
    <property type="entry name" value="SECA INNER MEMBRANE COMPONENT OF SEC PROTEIN SECRETION SYSTEM"/>
    <property type="match status" value="1"/>
</dbReference>
<evidence type="ECO:0000259" key="14">
    <source>
        <dbReference type="PROSITE" id="PS51192"/>
    </source>
</evidence>
<gene>
    <name evidence="13" type="primary">secA</name>
    <name evidence="17" type="ORF">ACFSKL_11600</name>
</gene>
<reference evidence="18" key="1">
    <citation type="journal article" date="2019" name="Int. J. Syst. Evol. Microbiol.">
        <title>The Global Catalogue of Microorganisms (GCM) 10K type strain sequencing project: providing services to taxonomists for standard genome sequencing and annotation.</title>
        <authorList>
            <consortium name="The Broad Institute Genomics Platform"/>
            <consortium name="The Broad Institute Genome Sequencing Center for Infectious Disease"/>
            <person name="Wu L."/>
            <person name="Ma J."/>
        </authorList>
    </citation>
    <scope>NUCLEOTIDE SEQUENCE [LARGE SCALE GENOMIC DNA]</scope>
    <source>
        <strain evidence="18">CGMCC 1.15180</strain>
    </source>
</reference>
<dbReference type="GO" id="GO:0004386">
    <property type="term" value="F:helicase activity"/>
    <property type="evidence" value="ECO:0007669"/>
    <property type="project" value="UniProtKB-KW"/>
</dbReference>
<dbReference type="InterPro" id="IPR027417">
    <property type="entry name" value="P-loop_NTPase"/>
</dbReference>
<dbReference type="SMART" id="SM00958">
    <property type="entry name" value="SecA_PP_bind"/>
    <property type="match status" value="1"/>
</dbReference>
<comment type="catalytic activity">
    <reaction evidence="13">
        <text>ATP + H2O + cellular proteinSide 1 = ADP + phosphate + cellular proteinSide 2.</text>
        <dbReference type="EC" id="7.4.2.8"/>
    </reaction>
</comment>
<dbReference type="Pfam" id="PF07516">
    <property type="entry name" value="SecA_SW"/>
    <property type="match status" value="1"/>
</dbReference>
<evidence type="ECO:0000256" key="4">
    <source>
        <dbReference type="ARBA" id="ARBA00022475"/>
    </source>
</evidence>
<keyword evidence="17" id="KW-0378">Hydrolase</keyword>
<proteinExistence type="inferred from homology"/>
<evidence type="ECO:0000259" key="15">
    <source>
        <dbReference type="PROSITE" id="PS51194"/>
    </source>
</evidence>
<comment type="subunit">
    <text evidence="13">Monomer and homodimer. Part of the essential Sec protein translocation apparatus which comprises SecA, SecYEG and auxiliary proteins SecDF. Other proteins may also be involved.</text>
</comment>
<dbReference type="PROSITE" id="PS51192">
    <property type="entry name" value="HELICASE_ATP_BIND_1"/>
    <property type="match status" value="1"/>
</dbReference>
<evidence type="ECO:0000313" key="17">
    <source>
        <dbReference type="EMBL" id="MFD2035441.1"/>
    </source>
</evidence>
<dbReference type="PROSITE" id="PS01312">
    <property type="entry name" value="SECA"/>
    <property type="match status" value="1"/>
</dbReference>
<evidence type="ECO:0000256" key="6">
    <source>
        <dbReference type="ARBA" id="ARBA00022519"/>
    </source>
</evidence>
<dbReference type="InterPro" id="IPR036670">
    <property type="entry name" value="SecA_X-link_sf"/>
</dbReference>
<feature type="binding site" evidence="13">
    <location>
        <position position="95"/>
    </location>
    <ligand>
        <name>ATP</name>
        <dbReference type="ChEBI" id="CHEBI:30616"/>
    </ligand>
</feature>
<dbReference type="InterPro" id="IPR014001">
    <property type="entry name" value="Helicase_ATP-bd"/>
</dbReference>
<dbReference type="PROSITE" id="PS51196">
    <property type="entry name" value="SECA_MOTOR_DEAD"/>
    <property type="match status" value="1"/>
</dbReference>
<evidence type="ECO:0000256" key="7">
    <source>
        <dbReference type="ARBA" id="ARBA00022741"/>
    </source>
</evidence>
<feature type="binding site" evidence="13">
    <location>
        <begin position="113"/>
        <end position="117"/>
    </location>
    <ligand>
        <name>ATP</name>
        <dbReference type="ChEBI" id="CHEBI:30616"/>
    </ligand>
</feature>
<evidence type="ECO:0000259" key="16">
    <source>
        <dbReference type="PROSITE" id="PS51196"/>
    </source>
</evidence>
<keyword evidence="6" id="KW-0997">Cell inner membrane</keyword>
<dbReference type="SUPFAM" id="SSF52540">
    <property type="entry name" value="P-loop containing nucleoside triphosphate hydrolases"/>
    <property type="match status" value="2"/>
</dbReference>
<feature type="domain" description="SecA family profile" evidence="16">
    <location>
        <begin position="11"/>
        <end position="584"/>
    </location>
</feature>
<keyword evidence="17" id="KW-0347">Helicase</keyword>
<evidence type="ECO:0000256" key="2">
    <source>
        <dbReference type="ARBA" id="ARBA00007650"/>
    </source>
</evidence>
<name>A0ABW4VP28_9BACT</name>
<comment type="similarity">
    <text evidence="2 13">Belongs to the SecA family.</text>
</comment>
<dbReference type="InterPro" id="IPR044722">
    <property type="entry name" value="SecA_SF2_C"/>
</dbReference>
<evidence type="ECO:0000256" key="12">
    <source>
        <dbReference type="ARBA" id="ARBA00023136"/>
    </source>
</evidence>
<dbReference type="PANTHER" id="PTHR30612:SF0">
    <property type="entry name" value="CHLOROPLAST PROTEIN-TRANSPORTING ATPASE"/>
    <property type="match status" value="1"/>
</dbReference>
<keyword evidence="12 13" id="KW-0472">Membrane</keyword>
<protein>
    <recommendedName>
        <fullName evidence="13">Protein translocase subunit SecA</fullName>
        <ecNumber evidence="13">7.4.2.8</ecNumber>
    </recommendedName>
</protein>
<keyword evidence="5 13" id="KW-0963">Cytoplasm</keyword>
<comment type="function">
    <text evidence="13">Part of the Sec protein translocase complex. Interacts with the SecYEG preprotein conducting channel. Has a central role in coupling the hydrolysis of ATP to the transfer of proteins into and across the cell membrane, serving as an ATP-driven molecular motor driving the stepwise translocation of polypeptide chains across the membrane.</text>
</comment>
<evidence type="ECO:0000256" key="5">
    <source>
        <dbReference type="ARBA" id="ARBA00022490"/>
    </source>
</evidence>
<keyword evidence="10 13" id="KW-1278">Translocase</keyword>
<dbReference type="EMBL" id="JBHUHR010000031">
    <property type="protein sequence ID" value="MFD2035441.1"/>
    <property type="molecule type" value="Genomic_DNA"/>
</dbReference>
<feature type="domain" description="Helicase ATP-binding" evidence="14">
    <location>
        <begin position="97"/>
        <end position="326"/>
    </location>
</feature>
<evidence type="ECO:0000256" key="10">
    <source>
        <dbReference type="ARBA" id="ARBA00022967"/>
    </source>
</evidence>
<feature type="binding site" evidence="13">
    <location>
        <position position="502"/>
    </location>
    <ligand>
        <name>ATP</name>
        <dbReference type="ChEBI" id="CHEBI:30616"/>
    </ligand>
</feature>
<keyword evidence="11 13" id="KW-0811">Translocation</keyword>
<dbReference type="InterPro" id="IPR011130">
    <property type="entry name" value="SecA_preprotein_X-link_dom"/>
</dbReference>
<keyword evidence="4 13" id="KW-1003">Cell membrane</keyword>
<evidence type="ECO:0000256" key="11">
    <source>
        <dbReference type="ARBA" id="ARBA00023010"/>
    </source>
</evidence>
<organism evidence="17 18">
    <name type="scientific">Belliella marina</name>
    <dbReference type="NCBI Taxonomy" id="1644146"/>
    <lineage>
        <taxon>Bacteria</taxon>
        <taxon>Pseudomonadati</taxon>
        <taxon>Bacteroidota</taxon>
        <taxon>Cytophagia</taxon>
        <taxon>Cytophagales</taxon>
        <taxon>Cyclobacteriaceae</taxon>
        <taxon>Belliella</taxon>
    </lineage>
</organism>
<feature type="domain" description="Helicase C-terminal" evidence="15">
    <location>
        <begin position="427"/>
        <end position="595"/>
    </location>
</feature>
<dbReference type="RefSeq" id="WP_376886404.1">
    <property type="nucleotide sequence ID" value="NZ_JBHUHR010000031.1"/>
</dbReference>
<dbReference type="InterPro" id="IPR011115">
    <property type="entry name" value="SecA_DEAD"/>
</dbReference>
<dbReference type="SUPFAM" id="SSF81767">
    <property type="entry name" value="Pre-protein crosslinking domain of SecA"/>
    <property type="match status" value="1"/>
</dbReference>
<dbReference type="HAMAP" id="MF_01382">
    <property type="entry name" value="SecA"/>
    <property type="match status" value="1"/>
</dbReference>
<keyword evidence="9 13" id="KW-0653">Protein transport</keyword>
<dbReference type="SMART" id="SM00957">
    <property type="entry name" value="SecA_DEAD"/>
    <property type="match status" value="1"/>
</dbReference>
<dbReference type="Gene3D" id="1.10.3060.10">
    <property type="entry name" value="Helical scaffold and wing domains of SecA"/>
    <property type="match status" value="2"/>
</dbReference>
<accession>A0ABW4VP28</accession>
<keyword evidence="7 13" id="KW-0547">Nucleotide-binding</keyword>